<dbReference type="EC" id="3.5.1.44" evidence="5"/>
<evidence type="ECO:0000256" key="8">
    <source>
        <dbReference type="SAM" id="MobiDB-lite"/>
    </source>
</evidence>
<comment type="subcellular location">
    <subcellularLocation>
        <location evidence="5">Cytoplasm</location>
    </subcellularLocation>
</comment>
<dbReference type="GO" id="GO:0008168">
    <property type="term" value="F:methyltransferase activity"/>
    <property type="evidence" value="ECO:0007669"/>
    <property type="project" value="UniProtKB-KW"/>
</dbReference>
<proteinExistence type="inferred from homology"/>
<evidence type="ECO:0000256" key="1">
    <source>
        <dbReference type="ARBA" id="ARBA00022490"/>
    </source>
</evidence>
<protein>
    <recommendedName>
        <fullName evidence="5">Protein-glutamate methylesterase/protein-glutamine glutaminase</fullName>
        <ecNumber evidence="5">3.1.1.61</ecNumber>
        <ecNumber evidence="5">3.5.1.44</ecNumber>
    </recommendedName>
</protein>
<dbReference type="SMART" id="SM00448">
    <property type="entry name" value="REC"/>
    <property type="match status" value="1"/>
</dbReference>
<dbReference type="InterPro" id="IPR011006">
    <property type="entry name" value="CheY-like_superfamily"/>
</dbReference>
<feature type="transmembrane region" description="Helical" evidence="9">
    <location>
        <begin position="289"/>
        <end position="310"/>
    </location>
</feature>
<dbReference type="SUPFAM" id="SSF52738">
    <property type="entry name" value="Methylesterase CheB, C-terminal domain"/>
    <property type="match status" value="1"/>
</dbReference>
<dbReference type="SUPFAM" id="SSF52172">
    <property type="entry name" value="CheY-like"/>
    <property type="match status" value="1"/>
</dbReference>
<evidence type="ECO:0000256" key="3">
    <source>
        <dbReference type="ARBA" id="ARBA00022801"/>
    </source>
</evidence>
<dbReference type="NCBIfam" id="NF001965">
    <property type="entry name" value="PRK00742.1"/>
    <property type="match status" value="1"/>
</dbReference>
<dbReference type="PROSITE" id="PS50122">
    <property type="entry name" value="CHEB"/>
    <property type="match status" value="1"/>
</dbReference>
<evidence type="ECO:0000256" key="4">
    <source>
        <dbReference type="ARBA" id="ARBA00048267"/>
    </source>
</evidence>
<dbReference type="Pfam" id="PF01339">
    <property type="entry name" value="CheB_methylest"/>
    <property type="match status" value="1"/>
</dbReference>
<gene>
    <name evidence="5 12" type="primary">cheB</name>
    <name evidence="12" type="ORF">EI684_22855</name>
</gene>
<dbReference type="InterPro" id="IPR001789">
    <property type="entry name" value="Sig_transdc_resp-reg_receiver"/>
</dbReference>
<keyword evidence="12" id="KW-0489">Methyltransferase</keyword>
<accession>A0A426TQJ4</accession>
<dbReference type="EMBL" id="RSAS01000941">
    <property type="protein sequence ID" value="RRR65539.1"/>
    <property type="molecule type" value="Genomic_DNA"/>
</dbReference>
<dbReference type="InterPro" id="IPR008248">
    <property type="entry name" value="CheB-like"/>
</dbReference>
<evidence type="ECO:0000313" key="13">
    <source>
        <dbReference type="Proteomes" id="UP000280307"/>
    </source>
</evidence>
<dbReference type="Pfam" id="PF00072">
    <property type="entry name" value="Response_reg"/>
    <property type="match status" value="1"/>
</dbReference>
<dbReference type="GO" id="GO:0006935">
    <property type="term" value="P:chemotaxis"/>
    <property type="evidence" value="ECO:0007669"/>
    <property type="project" value="UniProtKB-UniRule"/>
</dbReference>
<comment type="similarity">
    <text evidence="5">Belongs to the CheB family.</text>
</comment>
<comment type="catalytic activity">
    <reaction evidence="4 5">
        <text>[protein]-L-glutamate 5-O-methyl ester + H2O = L-glutamyl-[protein] + methanol + H(+)</text>
        <dbReference type="Rhea" id="RHEA:23236"/>
        <dbReference type="Rhea" id="RHEA-COMP:10208"/>
        <dbReference type="Rhea" id="RHEA-COMP:10311"/>
        <dbReference type="ChEBI" id="CHEBI:15377"/>
        <dbReference type="ChEBI" id="CHEBI:15378"/>
        <dbReference type="ChEBI" id="CHEBI:17790"/>
        <dbReference type="ChEBI" id="CHEBI:29973"/>
        <dbReference type="ChEBI" id="CHEBI:82795"/>
        <dbReference type="EC" id="3.1.1.61"/>
    </reaction>
</comment>
<feature type="active site" evidence="5 6">
    <location>
        <position position="194"/>
    </location>
</feature>
<comment type="domain">
    <text evidence="5">Contains a C-terminal catalytic domain, and an N-terminal region which modulates catalytic activity.</text>
</comment>
<dbReference type="PROSITE" id="PS50110">
    <property type="entry name" value="RESPONSE_REGULATORY"/>
    <property type="match status" value="1"/>
</dbReference>
<feature type="domain" description="Response regulatory" evidence="10">
    <location>
        <begin position="6"/>
        <end position="124"/>
    </location>
</feature>
<dbReference type="GO" id="GO:0050568">
    <property type="term" value="F:protein-glutamine glutaminase activity"/>
    <property type="evidence" value="ECO:0007669"/>
    <property type="project" value="UniProtKB-UniRule"/>
</dbReference>
<evidence type="ECO:0000256" key="7">
    <source>
        <dbReference type="PROSITE-ProRule" id="PRU00169"/>
    </source>
</evidence>
<dbReference type="PANTHER" id="PTHR42872:SF6">
    <property type="entry name" value="PROTEIN-GLUTAMATE METHYLESTERASE_PROTEIN-GLUTAMINE GLUTAMINASE"/>
    <property type="match status" value="1"/>
</dbReference>
<dbReference type="Gene3D" id="3.40.50.2300">
    <property type="match status" value="1"/>
</dbReference>
<reference evidence="12 13" key="1">
    <citation type="submission" date="2018-12" db="EMBL/GenBank/DDBJ databases">
        <title>Genome Sequence of Candidatus Viridilinea halotolerans isolated from saline sulfide-rich spring.</title>
        <authorList>
            <person name="Grouzdev D.S."/>
            <person name="Burganskaya E.I."/>
            <person name="Krutkina M.S."/>
            <person name="Sukhacheva M.V."/>
            <person name="Gorlenko V.M."/>
        </authorList>
    </citation>
    <scope>NUCLEOTIDE SEQUENCE [LARGE SCALE GENOMIC DNA]</scope>
    <source>
        <strain evidence="12">Chok-6</strain>
    </source>
</reference>
<keyword evidence="1 5" id="KW-0963">Cytoplasm</keyword>
<keyword evidence="9" id="KW-1133">Transmembrane helix</keyword>
<dbReference type="GO" id="GO:0005737">
    <property type="term" value="C:cytoplasm"/>
    <property type="evidence" value="ECO:0007669"/>
    <property type="project" value="UniProtKB-SubCell"/>
</dbReference>
<dbReference type="GO" id="GO:0000156">
    <property type="term" value="F:phosphorelay response regulator activity"/>
    <property type="evidence" value="ECO:0007669"/>
    <property type="project" value="InterPro"/>
</dbReference>
<comment type="caution">
    <text evidence="12">The sequence shown here is derived from an EMBL/GenBank/DDBJ whole genome shotgun (WGS) entry which is preliminary data.</text>
</comment>
<dbReference type="GO" id="GO:0032259">
    <property type="term" value="P:methylation"/>
    <property type="evidence" value="ECO:0007669"/>
    <property type="project" value="UniProtKB-KW"/>
</dbReference>
<dbReference type="CDD" id="cd17541">
    <property type="entry name" value="REC_CheB-like"/>
    <property type="match status" value="1"/>
</dbReference>
<evidence type="ECO:0000256" key="2">
    <source>
        <dbReference type="ARBA" id="ARBA00022500"/>
    </source>
</evidence>
<evidence type="ECO:0000259" key="11">
    <source>
        <dbReference type="PROSITE" id="PS50122"/>
    </source>
</evidence>
<dbReference type="EC" id="3.1.1.61" evidence="5"/>
<dbReference type="PANTHER" id="PTHR42872">
    <property type="entry name" value="PROTEIN-GLUTAMATE METHYLESTERASE/PROTEIN-GLUTAMINE GLUTAMINASE"/>
    <property type="match status" value="1"/>
</dbReference>
<comment type="PTM">
    <text evidence="5">Phosphorylated by CheA. Phosphorylation of the N-terminal regulatory domain activates the methylesterase activity.</text>
</comment>
<dbReference type="AlphaFoldDB" id="A0A426TQJ4"/>
<name>A0A426TQJ4_9CHLR</name>
<keyword evidence="2 5" id="KW-0145">Chemotaxis</keyword>
<keyword evidence="5 7" id="KW-0597">Phosphoprotein</keyword>
<sequence>MNTPLRILVVDDSALMRRVLRDLLESDPEVRVVGEAANGREALAQVAKLRPDLVTLDVRMPVMDGIETTRQLMAYHPTPILVLTASLNSYEIDITFEMLGAGALDVLEKPRMGDPTAIEAARRLLLRKVKLLSRVKVVTHLRGRRPRSITPPSLVTAPATRPPPPEPSGMLKSPPRPSRAPAAPRFPVVVIGASTGGPRIVRQVLAELPIAFPGAVLVVQHIAQGFSGGMAEWLAANITLPVHLASEGAALQPGEVFLVPDRYDLLLHPDATMHLSGLPLLLQRPAIDIAMQAVVAVFGATAVGVLLTGMGRDGALGMRSIQRVGGLTIAQDEATSTIFGMPRAAIELGAAALVLPAGDIGPTLRERVGVLP</sequence>
<evidence type="ECO:0000313" key="12">
    <source>
        <dbReference type="EMBL" id="RRR65539.1"/>
    </source>
</evidence>
<dbReference type="PIRSF" id="PIRSF000876">
    <property type="entry name" value="RR_chemtxs_CheB"/>
    <property type="match status" value="1"/>
</dbReference>
<evidence type="ECO:0000256" key="5">
    <source>
        <dbReference type="HAMAP-Rule" id="MF_00099"/>
    </source>
</evidence>
<dbReference type="Proteomes" id="UP000280307">
    <property type="component" value="Unassembled WGS sequence"/>
</dbReference>
<organism evidence="12 13">
    <name type="scientific">Candidatus Viridilinea halotolerans</name>
    <dbReference type="NCBI Taxonomy" id="2491704"/>
    <lineage>
        <taxon>Bacteria</taxon>
        <taxon>Bacillati</taxon>
        <taxon>Chloroflexota</taxon>
        <taxon>Chloroflexia</taxon>
        <taxon>Chloroflexales</taxon>
        <taxon>Chloroflexineae</taxon>
        <taxon>Oscillochloridaceae</taxon>
        <taxon>Candidatus Viridilinea</taxon>
    </lineage>
</organism>
<keyword evidence="9" id="KW-0472">Membrane</keyword>
<dbReference type="Gene3D" id="3.40.50.180">
    <property type="entry name" value="Methylesterase CheB, C-terminal domain"/>
    <property type="match status" value="1"/>
</dbReference>
<comment type="catalytic activity">
    <reaction evidence="5">
        <text>L-glutaminyl-[protein] + H2O = L-glutamyl-[protein] + NH4(+)</text>
        <dbReference type="Rhea" id="RHEA:16441"/>
        <dbReference type="Rhea" id="RHEA-COMP:10207"/>
        <dbReference type="Rhea" id="RHEA-COMP:10208"/>
        <dbReference type="ChEBI" id="CHEBI:15377"/>
        <dbReference type="ChEBI" id="CHEBI:28938"/>
        <dbReference type="ChEBI" id="CHEBI:29973"/>
        <dbReference type="ChEBI" id="CHEBI:30011"/>
        <dbReference type="EC" id="3.5.1.44"/>
    </reaction>
</comment>
<feature type="region of interest" description="Disordered" evidence="8">
    <location>
        <begin position="145"/>
        <end position="181"/>
    </location>
</feature>
<comment type="function">
    <text evidence="5">Involved in chemotaxis. Part of a chemotaxis signal transduction system that modulates chemotaxis in response to various stimuli. Catalyzes the demethylation of specific methylglutamate residues introduced into the chemoreceptors (methyl-accepting chemotaxis proteins or MCP) by CheR. Also mediates the irreversible deamidation of specific glutamine residues to glutamic acid.</text>
</comment>
<dbReference type="CDD" id="cd16432">
    <property type="entry name" value="CheB_Rec"/>
    <property type="match status" value="1"/>
</dbReference>
<dbReference type="HAMAP" id="MF_00099">
    <property type="entry name" value="CheB_chemtxs"/>
    <property type="match status" value="1"/>
</dbReference>
<dbReference type="GO" id="GO:0008984">
    <property type="term" value="F:protein-glutamate methylesterase activity"/>
    <property type="evidence" value="ECO:0007669"/>
    <property type="project" value="UniProtKB-UniRule"/>
</dbReference>
<feature type="domain" description="CheB-type methylesterase" evidence="11">
    <location>
        <begin position="182"/>
        <end position="371"/>
    </location>
</feature>
<evidence type="ECO:0000256" key="9">
    <source>
        <dbReference type="SAM" id="Phobius"/>
    </source>
</evidence>
<evidence type="ECO:0000256" key="6">
    <source>
        <dbReference type="PROSITE-ProRule" id="PRU00050"/>
    </source>
</evidence>
<feature type="active site" evidence="5 6">
    <location>
        <position position="313"/>
    </location>
</feature>
<keyword evidence="9" id="KW-0812">Transmembrane</keyword>
<dbReference type="InterPro" id="IPR000673">
    <property type="entry name" value="Sig_transdc_resp-reg_Me-estase"/>
</dbReference>
<feature type="active site" evidence="5 6">
    <location>
        <position position="221"/>
    </location>
</feature>
<dbReference type="InterPro" id="IPR035909">
    <property type="entry name" value="CheB_C"/>
</dbReference>
<feature type="modified residue" description="4-aspartylphosphate" evidence="5 7">
    <location>
        <position position="57"/>
    </location>
</feature>
<keyword evidence="12" id="KW-0808">Transferase</keyword>
<evidence type="ECO:0000259" key="10">
    <source>
        <dbReference type="PROSITE" id="PS50110"/>
    </source>
</evidence>
<keyword evidence="3 5" id="KW-0378">Hydrolase</keyword>